<evidence type="ECO:0000259" key="5">
    <source>
        <dbReference type="PROSITE" id="PS51071"/>
    </source>
</evidence>
<name>A0A495B379_VOGIN</name>
<organism evidence="7 8">
    <name type="scientific">Vogesella indigofera</name>
    <name type="common">Pseudomonas indigofera</name>
    <dbReference type="NCBI Taxonomy" id="45465"/>
    <lineage>
        <taxon>Bacteria</taxon>
        <taxon>Pseudomonadati</taxon>
        <taxon>Pseudomonadota</taxon>
        <taxon>Betaproteobacteria</taxon>
        <taxon>Neisseriales</taxon>
        <taxon>Chromobacteriaceae</taxon>
        <taxon>Vogesella</taxon>
    </lineage>
</organism>
<comment type="caution">
    <text evidence="7">The sequence shown here is derived from an EMBL/GenBank/DDBJ whole genome shotgun (WGS) entry which is preliminary data.</text>
</comment>
<dbReference type="GO" id="GO:0097367">
    <property type="term" value="F:carbohydrate derivative binding"/>
    <property type="evidence" value="ECO:0007669"/>
    <property type="project" value="InterPro"/>
</dbReference>
<dbReference type="Proteomes" id="UP000279384">
    <property type="component" value="Unassembled WGS sequence"/>
</dbReference>
<proteinExistence type="predicted"/>
<dbReference type="SUPFAM" id="SSF53697">
    <property type="entry name" value="SIS domain"/>
    <property type="match status" value="1"/>
</dbReference>
<dbReference type="InterPro" id="IPR000281">
    <property type="entry name" value="HTH_RpiR"/>
</dbReference>
<gene>
    <name evidence="7" type="ORF">C8E02_2794</name>
</gene>
<dbReference type="SUPFAM" id="SSF46689">
    <property type="entry name" value="Homeodomain-like"/>
    <property type="match status" value="1"/>
</dbReference>
<sequence length="298" mass="31294">MIEPTLHDSPLMQTLQQALSSLSPALRKVADFLLRHPLLAATHSIEELAQATGVSAAAVNRLANSLGYQGFGGLKAELTAALQEAVSPVSKLRQQIGMQADDRVSLSSLLSATASNLAFTADRSGALQFELAVALLAAARRVFCLGFGNSAYLAGLAAANLAPFCDAQAISLEGGNENAAYRLATIRPEDVLLAISLPRYSRDTVQLARFAVDRGATLLVITDSPASPLAALSSHVLYAVADHPVLAASGTAALALIESLVSAVMVQNKEAVRLSAELSESMLQYLYWNDSAQPPKRG</sequence>
<evidence type="ECO:0000256" key="1">
    <source>
        <dbReference type="ARBA" id="ARBA00023015"/>
    </source>
</evidence>
<accession>A0A495B379</accession>
<dbReference type="PROSITE" id="PS51464">
    <property type="entry name" value="SIS"/>
    <property type="match status" value="1"/>
</dbReference>
<dbReference type="Gene3D" id="3.40.50.10490">
    <property type="entry name" value="Glucose-6-phosphate isomerase like protein, domain 1"/>
    <property type="match status" value="1"/>
</dbReference>
<dbReference type="RefSeq" id="WP_120811531.1">
    <property type="nucleotide sequence ID" value="NZ_JAQQKZ010000008.1"/>
</dbReference>
<protein>
    <submittedName>
        <fullName evidence="7">RpiR family transcriptional regulator</fullName>
    </submittedName>
</protein>
<dbReference type="Gene3D" id="1.10.10.10">
    <property type="entry name" value="Winged helix-like DNA-binding domain superfamily/Winged helix DNA-binding domain"/>
    <property type="match status" value="1"/>
</dbReference>
<keyword evidence="3" id="KW-0324">Glycolysis</keyword>
<dbReference type="InterPro" id="IPR035472">
    <property type="entry name" value="RpiR-like_SIS"/>
</dbReference>
<dbReference type="PANTHER" id="PTHR30514:SF18">
    <property type="entry name" value="RPIR-FAMILY TRANSCRIPTIONAL REGULATOR"/>
    <property type="match status" value="1"/>
</dbReference>
<evidence type="ECO:0000256" key="3">
    <source>
        <dbReference type="ARBA" id="ARBA00023152"/>
    </source>
</evidence>
<dbReference type="EMBL" id="RBID01000017">
    <property type="protein sequence ID" value="RKQ55418.1"/>
    <property type="molecule type" value="Genomic_DNA"/>
</dbReference>
<feature type="domain" description="HTH rpiR-type" evidence="5">
    <location>
        <begin position="9"/>
        <end position="85"/>
    </location>
</feature>
<evidence type="ECO:0000256" key="4">
    <source>
        <dbReference type="ARBA" id="ARBA00023163"/>
    </source>
</evidence>
<dbReference type="InterPro" id="IPR047640">
    <property type="entry name" value="RpiR-like"/>
</dbReference>
<dbReference type="InterPro" id="IPR036388">
    <property type="entry name" value="WH-like_DNA-bd_sf"/>
</dbReference>
<evidence type="ECO:0000259" key="6">
    <source>
        <dbReference type="PROSITE" id="PS51464"/>
    </source>
</evidence>
<dbReference type="PANTHER" id="PTHR30514">
    <property type="entry name" value="GLUCOKINASE"/>
    <property type="match status" value="1"/>
</dbReference>
<evidence type="ECO:0000256" key="2">
    <source>
        <dbReference type="ARBA" id="ARBA00023125"/>
    </source>
</evidence>
<keyword evidence="4" id="KW-0804">Transcription</keyword>
<reference evidence="7 8" key="1">
    <citation type="submission" date="2018-10" db="EMBL/GenBank/DDBJ databases">
        <title>Genomic Encyclopedia of Type Strains, Phase IV (KMG-IV): sequencing the most valuable type-strain genomes for metagenomic binning, comparative biology and taxonomic classification.</title>
        <authorList>
            <person name="Goeker M."/>
        </authorList>
    </citation>
    <scope>NUCLEOTIDE SEQUENCE [LARGE SCALE GENOMIC DNA]</scope>
    <source>
        <strain evidence="7 8">DSM 3303</strain>
    </source>
</reference>
<dbReference type="GO" id="GO:0003700">
    <property type="term" value="F:DNA-binding transcription factor activity"/>
    <property type="evidence" value="ECO:0007669"/>
    <property type="project" value="InterPro"/>
</dbReference>
<dbReference type="Pfam" id="PF01418">
    <property type="entry name" value="HTH_6"/>
    <property type="match status" value="1"/>
</dbReference>
<keyword evidence="1" id="KW-0805">Transcription regulation</keyword>
<evidence type="ECO:0000313" key="7">
    <source>
        <dbReference type="EMBL" id="RKQ55418.1"/>
    </source>
</evidence>
<dbReference type="Pfam" id="PF01380">
    <property type="entry name" value="SIS"/>
    <property type="match status" value="1"/>
</dbReference>
<dbReference type="AlphaFoldDB" id="A0A495B379"/>
<dbReference type="InterPro" id="IPR046348">
    <property type="entry name" value="SIS_dom_sf"/>
</dbReference>
<dbReference type="GO" id="GO:0003677">
    <property type="term" value="F:DNA binding"/>
    <property type="evidence" value="ECO:0007669"/>
    <property type="project" value="UniProtKB-KW"/>
</dbReference>
<dbReference type="PROSITE" id="PS51071">
    <property type="entry name" value="HTH_RPIR"/>
    <property type="match status" value="1"/>
</dbReference>
<keyword evidence="2" id="KW-0238">DNA-binding</keyword>
<dbReference type="CDD" id="cd05013">
    <property type="entry name" value="SIS_RpiR"/>
    <property type="match status" value="1"/>
</dbReference>
<dbReference type="GO" id="GO:0006096">
    <property type="term" value="P:glycolytic process"/>
    <property type="evidence" value="ECO:0007669"/>
    <property type="project" value="UniProtKB-KW"/>
</dbReference>
<dbReference type="InterPro" id="IPR009057">
    <property type="entry name" value="Homeodomain-like_sf"/>
</dbReference>
<evidence type="ECO:0000313" key="8">
    <source>
        <dbReference type="Proteomes" id="UP000279384"/>
    </source>
</evidence>
<feature type="domain" description="SIS" evidence="6">
    <location>
        <begin position="132"/>
        <end position="270"/>
    </location>
</feature>
<dbReference type="InterPro" id="IPR001347">
    <property type="entry name" value="SIS_dom"/>
</dbReference>